<accession>A0ABY4N291</accession>
<feature type="transmembrane region" description="Helical" evidence="7">
    <location>
        <begin position="332"/>
        <end position="356"/>
    </location>
</feature>
<feature type="domain" description="Major facilitator superfamily (MFS) profile" evidence="8">
    <location>
        <begin position="41"/>
        <end position="422"/>
    </location>
</feature>
<evidence type="ECO:0000256" key="3">
    <source>
        <dbReference type="ARBA" id="ARBA00022475"/>
    </source>
</evidence>
<dbReference type="Gene3D" id="1.20.1720.10">
    <property type="entry name" value="Multidrug resistance protein D"/>
    <property type="match status" value="1"/>
</dbReference>
<dbReference type="PROSITE" id="PS50850">
    <property type="entry name" value="MFS"/>
    <property type="match status" value="1"/>
</dbReference>
<dbReference type="InterPro" id="IPR020846">
    <property type="entry name" value="MFS_dom"/>
</dbReference>
<evidence type="ECO:0000256" key="1">
    <source>
        <dbReference type="ARBA" id="ARBA00004651"/>
    </source>
</evidence>
<dbReference type="Pfam" id="PF07690">
    <property type="entry name" value="MFS_1"/>
    <property type="match status" value="1"/>
</dbReference>
<gene>
    <name evidence="9" type="ORF">M3M28_03715</name>
</gene>
<dbReference type="EMBL" id="CP097160">
    <property type="protein sequence ID" value="UQN15577.1"/>
    <property type="molecule type" value="Genomic_DNA"/>
</dbReference>
<feature type="transmembrane region" description="Helical" evidence="7">
    <location>
        <begin position="236"/>
        <end position="257"/>
    </location>
</feature>
<organism evidence="9">
    <name type="scientific">Gulosibacter sediminis</name>
    <dbReference type="NCBI Taxonomy" id="1729695"/>
    <lineage>
        <taxon>Bacteria</taxon>
        <taxon>Bacillati</taxon>
        <taxon>Actinomycetota</taxon>
        <taxon>Actinomycetes</taxon>
        <taxon>Micrococcales</taxon>
        <taxon>Microbacteriaceae</taxon>
        <taxon>Gulosibacter</taxon>
    </lineage>
</organism>
<dbReference type="Gene3D" id="1.20.1250.20">
    <property type="entry name" value="MFS general substrate transporter like domains"/>
    <property type="match status" value="1"/>
</dbReference>
<keyword evidence="6 7" id="KW-0472">Membrane</keyword>
<comment type="subcellular location">
    <subcellularLocation>
        <location evidence="1">Cell membrane</location>
        <topology evidence="1">Multi-pass membrane protein</topology>
    </subcellularLocation>
</comment>
<dbReference type="InterPro" id="IPR036259">
    <property type="entry name" value="MFS_trans_sf"/>
</dbReference>
<dbReference type="InterPro" id="IPR010290">
    <property type="entry name" value="TM_effector"/>
</dbReference>
<sequence length="436" mass="45428">MSTRHPERDDEERDLVAAETGQIPLGDIAAAAKQADRIPREIWILIGATFFVAVGFALVVPVLPQYAESFGVGAFLVSVVVSAFAFMRFITAPVGGILVDRFGERPMYISGLLIVAISSFASAFASSYVELLIFRGLGGIGSALFTLSASAMVVKFSPPRIRGRVTSLWSGTFLIGNISGPIFGGILGQAGMSVPFFVYGCALVVAAVLVAVLLRGGPTRAGKGAVKAPPMTFAEALAIPAYRTSLLFGFANGWANLGMRAAVIPLFVSQVVNDEPYAAGLVVAAAAVGMVLILQWSGRASDHRGRRPLILAGLVVSAAAMVAMVWSHELWAVLLVSFVAGIGSGLCGPVSQAAVGDIIGPNRSGGRALSLFQMLQDLGQIAGPMIAGLLIDFVSYELAFVVAAGVLLLPAIAWAFTRDTLPGNESGPGQRPSPIR</sequence>
<keyword evidence="2" id="KW-0813">Transport</keyword>
<feature type="transmembrane region" description="Helical" evidence="7">
    <location>
        <begin position="277"/>
        <end position="296"/>
    </location>
</feature>
<evidence type="ECO:0000256" key="7">
    <source>
        <dbReference type="SAM" id="Phobius"/>
    </source>
</evidence>
<protein>
    <submittedName>
        <fullName evidence="9">MFS transporter</fullName>
    </submittedName>
</protein>
<dbReference type="SUPFAM" id="SSF103473">
    <property type="entry name" value="MFS general substrate transporter"/>
    <property type="match status" value="1"/>
</dbReference>
<dbReference type="CDD" id="cd17325">
    <property type="entry name" value="MFS_MdtG_SLC18_like"/>
    <property type="match status" value="1"/>
</dbReference>
<evidence type="ECO:0000256" key="2">
    <source>
        <dbReference type="ARBA" id="ARBA00022448"/>
    </source>
</evidence>
<feature type="transmembrane region" description="Helical" evidence="7">
    <location>
        <begin position="196"/>
        <end position="215"/>
    </location>
</feature>
<dbReference type="InterPro" id="IPR050171">
    <property type="entry name" value="MFS_Transporters"/>
</dbReference>
<keyword evidence="5 7" id="KW-1133">Transmembrane helix</keyword>
<dbReference type="InterPro" id="IPR001958">
    <property type="entry name" value="Tet-R_TetA/multi-R_MdtG-like"/>
</dbReference>
<feature type="transmembrane region" description="Helical" evidence="7">
    <location>
        <begin position="166"/>
        <end position="190"/>
    </location>
</feature>
<evidence type="ECO:0000256" key="6">
    <source>
        <dbReference type="ARBA" id="ARBA00023136"/>
    </source>
</evidence>
<dbReference type="PANTHER" id="PTHR23517">
    <property type="entry name" value="RESISTANCE PROTEIN MDTM, PUTATIVE-RELATED-RELATED"/>
    <property type="match status" value="1"/>
</dbReference>
<evidence type="ECO:0000259" key="8">
    <source>
        <dbReference type="PROSITE" id="PS50850"/>
    </source>
</evidence>
<evidence type="ECO:0000256" key="4">
    <source>
        <dbReference type="ARBA" id="ARBA00022692"/>
    </source>
</evidence>
<feature type="transmembrane region" description="Helical" evidence="7">
    <location>
        <begin position="397"/>
        <end position="416"/>
    </location>
</feature>
<feature type="transmembrane region" description="Helical" evidence="7">
    <location>
        <begin position="132"/>
        <end position="154"/>
    </location>
</feature>
<evidence type="ECO:0000313" key="9">
    <source>
        <dbReference type="EMBL" id="UQN15577.1"/>
    </source>
</evidence>
<proteinExistence type="predicted"/>
<keyword evidence="3" id="KW-1003">Cell membrane</keyword>
<keyword evidence="4 7" id="KW-0812">Transmembrane</keyword>
<feature type="transmembrane region" description="Helical" evidence="7">
    <location>
        <begin position="308"/>
        <end position="326"/>
    </location>
</feature>
<dbReference type="InterPro" id="IPR011701">
    <property type="entry name" value="MFS"/>
</dbReference>
<dbReference type="Pfam" id="PF05977">
    <property type="entry name" value="MFS_3"/>
    <property type="match status" value="1"/>
</dbReference>
<feature type="transmembrane region" description="Helical" evidence="7">
    <location>
        <begin position="107"/>
        <end position="126"/>
    </location>
</feature>
<evidence type="ECO:0000256" key="5">
    <source>
        <dbReference type="ARBA" id="ARBA00022989"/>
    </source>
</evidence>
<dbReference type="PRINTS" id="PR01035">
    <property type="entry name" value="TCRTETA"/>
</dbReference>
<feature type="transmembrane region" description="Helical" evidence="7">
    <location>
        <begin position="42"/>
        <end position="63"/>
    </location>
</feature>
<reference evidence="9" key="1">
    <citation type="submission" date="2022-05" db="EMBL/GenBank/DDBJ databases">
        <title>Complete genome sequence of toluene-degrading Gulosibacter sediminis strain ACHW.36C.</title>
        <authorList>
            <person name="Wai A.C."/>
            <person name="Lai G.K."/>
            <person name="Griffin S.D."/>
            <person name="Leung F.C."/>
        </authorList>
    </citation>
    <scope>NUCLEOTIDE SEQUENCE [LARGE SCALE GENOMIC DNA]</scope>
    <source>
        <strain evidence="9">ACHW.36C</strain>
    </source>
</reference>
<name>A0ABY4N291_9MICO</name>